<gene>
    <name evidence="2" type="ORF">EUX98_g5688</name>
</gene>
<proteinExistence type="predicted"/>
<feature type="compositionally biased region" description="Polar residues" evidence="1">
    <location>
        <begin position="51"/>
        <end position="69"/>
    </location>
</feature>
<feature type="region of interest" description="Disordered" evidence="1">
    <location>
        <begin position="1"/>
        <end position="69"/>
    </location>
</feature>
<comment type="caution">
    <text evidence="2">The sequence shown here is derived from an EMBL/GenBank/DDBJ whole genome shotgun (WGS) entry which is preliminary data.</text>
</comment>
<keyword evidence="3" id="KW-1185">Reference proteome</keyword>
<feature type="compositionally biased region" description="Basic and acidic residues" evidence="1">
    <location>
        <begin position="124"/>
        <end position="147"/>
    </location>
</feature>
<evidence type="ECO:0000313" key="2">
    <source>
        <dbReference type="EMBL" id="THH28500.1"/>
    </source>
</evidence>
<organism evidence="2 3">
    <name type="scientific">Antrodiella citrinella</name>
    <dbReference type="NCBI Taxonomy" id="2447956"/>
    <lineage>
        <taxon>Eukaryota</taxon>
        <taxon>Fungi</taxon>
        <taxon>Dikarya</taxon>
        <taxon>Basidiomycota</taxon>
        <taxon>Agaricomycotina</taxon>
        <taxon>Agaricomycetes</taxon>
        <taxon>Polyporales</taxon>
        <taxon>Steccherinaceae</taxon>
        <taxon>Antrodiella</taxon>
    </lineage>
</organism>
<feature type="region of interest" description="Disordered" evidence="1">
    <location>
        <begin position="385"/>
        <end position="427"/>
    </location>
</feature>
<evidence type="ECO:0000256" key="1">
    <source>
        <dbReference type="SAM" id="MobiDB-lite"/>
    </source>
</evidence>
<name>A0A4S4MYL8_9APHY</name>
<protein>
    <submittedName>
        <fullName evidence="2">Uncharacterized protein</fullName>
    </submittedName>
</protein>
<sequence length="558" mass="62263">MEGLEQDPEFWHKFEAPDDDAHEEEDVPMIDLTKSPGSRRSKNHVPPKALASTTQKPKNATTLPSDLSESQTIRRLANGKFACNHLCKDKTKCKHLCCREGLDRPPPWTKRRVEKTFGTEDSAYGEKKAVTKDNADVQQIHDEDAQPKLKLKAKTKPSHKPDSRLVQLEHLHRSTHVKDRLSLPEGQRIKVEDSEVSFSQAKSRPKPNFNLNFTDLNEGRKPAPTQAALPDIDDDDSALPDPSDFLASNRDSEKKLDSQHAKSATPSTSYSDPEVDSFIGKVSLDNGATTTRAVSSAKTATGPRSEVELITPPPRKRIKTNYRVETPFSRQCHVSPVYADREFESIEPAQVSRQVPTDHYTPPGLQDGEEFILDTSLFVIRPARSPAKAARSRSSSPEVKLVTPPPRKRVKLDNDHAQKRKKETVLTQSRFSAAEEFESCAYSPEPAQELLFLQGSSSSVAHYTPPGGRHGEEFVLDTSLFEVRPPSTQVPSSHNFRSPLSSKASQLPTKIAEKPNPPAQAPPISYDEDEEVPTYDFLAEFEAWTRSGRVIITDEQQD</sequence>
<feature type="compositionally biased region" description="Polar residues" evidence="1">
    <location>
        <begin position="486"/>
        <end position="508"/>
    </location>
</feature>
<feature type="compositionally biased region" description="Acidic residues" evidence="1">
    <location>
        <begin position="17"/>
        <end position="28"/>
    </location>
</feature>
<dbReference type="OrthoDB" id="5575at2759"/>
<feature type="compositionally biased region" description="Low complexity" evidence="1">
    <location>
        <begin position="385"/>
        <end position="397"/>
    </location>
</feature>
<feature type="compositionally biased region" description="Basic residues" evidence="1">
    <location>
        <begin position="149"/>
        <end position="158"/>
    </location>
</feature>
<feature type="compositionally biased region" description="Polar residues" evidence="1">
    <location>
        <begin position="261"/>
        <end position="271"/>
    </location>
</feature>
<reference evidence="2 3" key="1">
    <citation type="submission" date="2019-02" db="EMBL/GenBank/DDBJ databases">
        <title>Genome sequencing of the rare red list fungi Antrodiella citrinella (Flaviporus citrinellus).</title>
        <authorList>
            <person name="Buettner E."/>
            <person name="Kellner H."/>
        </authorList>
    </citation>
    <scope>NUCLEOTIDE SEQUENCE [LARGE SCALE GENOMIC DNA]</scope>
    <source>
        <strain evidence="2 3">DSM 108506</strain>
    </source>
</reference>
<feature type="compositionally biased region" description="Basic and acidic residues" evidence="1">
    <location>
        <begin position="159"/>
        <end position="193"/>
    </location>
</feature>
<feature type="compositionally biased region" description="Basic and acidic residues" evidence="1">
    <location>
        <begin position="250"/>
        <end position="260"/>
    </location>
</feature>
<feature type="region of interest" description="Disordered" evidence="1">
    <location>
        <begin position="124"/>
        <end position="323"/>
    </location>
</feature>
<evidence type="ECO:0000313" key="3">
    <source>
        <dbReference type="Proteomes" id="UP000308730"/>
    </source>
</evidence>
<feature type="compositionally biased region" description="Polar residues" evidence="1">
    <location>
        <begin position="286"/>
        <end position="299"/>
    </location>
</feature>
<dbReference type="EMBL" id="SGPM01000175">
    <property type="protein sequence ID" value="THH28500.1"/>
    <property type="molecule type" value="Genomic_DNA"/>
</dbReference>
<dbReference type="Proteomes" id="UP000308730">
    <property type="component" value="Unassembled WGS sequence"/>
</dbReference>
<accession>A0A4S4MYL8</accession>
<dbReference type="AlphaFoldDB" id="A0A4S4MYL8"/>
<feature type="region of interest" description="Disordered" evidence="1">
    <location>
        <begin position="485"/>
        <end position="527"/>
    </location>
</feature>